<evidence type="ECO:0000259" key="6">
    <source>
        <dbReference type="PROSITE" id="PS50850"/>
    </source>
</evidence>
<feature type="transmembrane region" description="Helical" evidence="5">
    <location>
        <begin position="207"/>
        <end position="227"/>
    </location>
</feature>
<evidence type="ECO:0000313" key="7">
    <source>
        <dbReference type="EMBL" id="RMI28129.1"/>
    </source>
</evidence>
<gene>
    <name evidence="7" type="ORF">EBN03_31600</name>
</gene>
<dbReference type="OrthoDB" id="7375466at2"/>
<dbReference type="GO" id="GO:0022857">
    <property type="term" value="F:transmembrane transporter activity"/>
    <property type="evidence" value="ECO:0007669"/>
    <property type="project" value="InterPro"/>
</dbReference>
<evidence type="ECO:0000256" key="1">
    <source>
        <dbReference type="ARBA" id="ARBA00004651"/>
    </source>
</evidence>
<feature type="transmembrane region" description="Helical" evidence="5">
    <location>
        <begin position="233"/>
        <end position="255"/>
    </location>
</feature>
<feature type="transmembrane region" description="Helical" evidence="5">
    <location>
        <begin position="341"/>
        <end position="358"/>
    </location>
</feature>
<comment type="subcellular location">
    <subcellularLocation>
        <location evidence="1">Cell membrane</location>
        <topology evidence="1">Multi-pass membrane protein</topology>
    </subcellularLocation>
</comment>
<feature type="transmembrane region" description="Helical" evidence="5">
    <location>
        <begin position="276"/>
        <end position="299"/>
    </location>
</feature>
<comment type="caution">
    <text evidence="7">The sequence shown here is derived from an EMBL/GenBank/DDBJ whole genome shotgun (WGS) entry which is preliminary data.</text>
</comment>
<sequence>MTSGTAAQRAATTTPTRFGVVFALVAAGVAMANLDLFVVNVAVPDIARHVPGANLSNTSWVLNGYTVVFAGMLVPMGTLADRIGARRAYLAGVAVFTLASLACAMAPNLWLLVAARVVQAVGSALLTPSSLGLLLAAAAPQQRPAAIRNWAALSALAAAVGPAIGGALTEIDWRWIFVINIPVGICVVGFGLLALRPSPRGAAGGRIDLLGSALLIAGCVGVVLALVRGNPWGWLSFPVLALLITSAALLSLAVVRADRHDHPALPIELFRLPGMPGALVANALFAVAFGAMLLAIPLWCQQSWGWSAMRTGFAFAPGPLMVPVLTRPAGALVQRLGPGRTAALGATIFAAGALWWIVAVDQRPDYTTLLPGLLLTGVGVCLVLPTLIGYGLHAVPPQNFSAGSALITMVRQAGLVIGVAGLIAVTDGDLHTFTRSGEFVLGAALVSLAGCLPIALKRGPRT</sequence>
<feature type="transmembrane region" description="Helical" evidence="5">
    <location>
        <begin position="150"/>
        <end position="169"/>
    </location>
</feature>
<evidence type="ECO:0000256" key="5">
    <source>
        <dbReference type="SAM" id="Phobius"/>
    </source>
</evidence>
<feature type="transmembrane region" description="Helical" evidence="5">
    <location>
        <begin position="18"/>
        <end position="39"/>
    </location>
</feature>
<feature type="transmembrane region" description="Helical" evidence="5">
    <location>
        <begin position="175"/>
        <end position="195"/>
    </location>
</feature>
<dbReference type="Pfam" id="PF07690">
    <property type="entry name" value="MFS_1"/>
    <property type="match status" value="1"/>
</dbReference>
<dbReference type="InterPro" id="IPR036259">
    <property type="entry name" value="MFS_trans_sf"/>
</dbReference>
<evidence type="ECO:0000256" key="2">
    <source>
        <dbReference type="ARBA" id="ARBA00022692"/>
    </source>
</evidence>
<feature type="transmembrane region" description="Helical" evidence="5">
    <location>
        <begin position="370"/>
        <end position="392"/>
    </location>
</feature>
<accession>A0A3M2KRP0</accession>
<dbReference type="PANTHER" id="PTHR42718">
    <property type="entry name" value="MAJOR FACILITATOR SUPERFAMILY MULTIDRUG TRANSPORTER MFSC"/>
    <property type="match status" value="1"/>
</dbReference>
<evidence type="ECO:0000256" key="3">
    <source>
        <dbReference type="ARBA" id="ARBA00022989"/>
    </source>
</evidence>
<keyword evidence="8" id="KW-1185">Reference proteome</keyword>
<feature type="transmembrane region" description="Helical" evidence="5">
    <location>
        <begin position="404"/>
        <end position="425"/>
    </location>
</feature>
<dbReference type="CDD" id="cd17321">
    <property type="entry name" value="MFS_MMR_MDR_like"/>
    <property type="match status" value="1"/>
</dbReference>
<dbReference type="RefSeq" id="WP_122191831.1">
    <property type="nucleotide sequence ID" value="NZ_RFFH01000025.1"/>
</dbReference>
<proteinExistence type="predicted"/>
<feature type="transmembrane region" description="Helical" evidence="5">
    <location>
        <begin position="311"/>
        <end position="329"/>
    </location>
</feature>
<dbReference type="Gene3D" id="1.20.1720.10">
    <property type="entry name" value="Multidrug resistance protein D"/>
    <property type="match status" value="1"/>
</dbReference>
<dbReference type="PANTHER" id="PTHR42718:SF48">
    <property type="entry name" value="CONSERVED TWO-DOMAIN MEMBRANE PROTEIN-RELATED"/>
    <property type="match status" value="1"/>
</dbReference>
<dbReference type="Proteomes" id="UP000279275">
    <property type="component" value="Unassembled WGS sequence"/>
</dbReference>
<dbReference type="GO" id="GO:0005886">
    <property type="term" value="C:plasma membrane"/>
    <property type="evidence" value="ECO:0007669"/>
    <property type="project" value="UniProtKB-SubCell"/>
</dbReference>
<feature type="transmembrane region" description="Helical" evidence="5">
    <location>
        <begin position="437"/>
        <end position="456"/>
    </location>
</feature>
<dbReference type="InterPro" id="IPR011701">
    <property type="entry name" value="MFS"/>
</dbReference>
<name>A0A3M2KRP0_9NOCA</name>
<feature type="transmembrane region" description="Helical" evidence="5">
    <location>
        <begin position="117"/>
        <end position="138"/>
    </location>
</feature>
<dbReference type="Gene3D" id="1.20.1250.20">
    <property type="entry name" value="MFS general substrate transporter like domains"/>
    <property type="match status" value="1"/>
</dbReference>
<feature type="domain" description="Major facilitator superfamily (MFS) profile" evidence="6">
    <location>
        <begin position="21"/>
        <end position="461"/>
    </location>
</feature>
<evidence type="ECO:0000256" key="4">
    <source>
        <dbReference type="ARBA" id="ARBA00023136"/>
    </source>
</evidence>
<keyword evidence="2 5" id="KW-0812">Transmembrane</keyword>
<reference evidence="7 8" key="1">
    <citation type="submission" date="2018-10" db="EMBL/GenBank/DDBJ databases">
        <title>Isolation from cow dung.</title>
        <authorList>
            <person name="Ling L."/>
        </authorList>
    </citation>
    <scope>NUCLEOTIDE SEQUENCE [LARGE SCALE GENOMIC DNA]</scope>
    <source>
        <strain evidence="7 8">NEAU-LL90</strain>
    </source>
</reference>
<keyword evidence="3 5" id="KW-1133">Transmembrane helix</keyword>
<evidence type="ECO:0000313" key="8">
    <source>
        <dbReference type="Proteomes" id="UP000279275"/>
    </source>
</evidence>
<dbReference type="PROSITE" id="PS50850">
    <property type="entry name" value="MFS"/>
    <property type="match status" value="1"/>
</dbReference>
<keyword evidence="4 5" id="KW-0472">Membrane</keyword>
<dbReference type="SUPFAM" id="SSF103473">
    <property type="entry name" value="MFS general substrate transporter"/>
    <property type="match status" value="1"/>
</dbReference>
<organism evidence="7 8">
    <name type="scientific">Nocardia stercoris</name>
    <dbReference type="NCBI Taxonomy" id="2483361"/>
    <lineage>
        <taxon>Bacteria</taxon>
        <taxon>Bacillati</taxon>
        <taxon>Actinomycetota</taxon>
        <taxon>Actinomycetes</taxon>
        <taxon>Mycobacteriales</taxon>
        <taxon>Nocardiaceae</taxon>
        <taxon>Nocardia</taxon>
    </lineage>
</organism>
<dbReference type="AlphaFoldDB" id="A0A3M2KRP0"/>
<feature type="transmembrane region" description="Helical" evidence="5">
    <location>
        <begin position="88"/>
        <end position="111"/>
    </location>
</feature>
<feature type="transmembrane region" description="Helical" evidence="5">
    <location>
        <begin position="59"/>
        <end position="76"/>
    </location>
</feature>
<dbReference type="EMBL" id="RFFH01000025">
    <property type="protein sequence ID" value="RMI28129.1"/>
    <property type="molecule type" value="Genomic_DNA"/>
</dbReference>
<protein>
    <submittedName>
        <fullName evidence="7">MFS transporter</fullName>
    </submittedName>
</protein>
<dbReference type="InterPro" id="IPR020846">
    <property type="entry name" value="MFS_dom"/>
</dbReference>